<proteinExistence type="predicted"/>
<reference evidence="3 4" key="1">
    <citation type="submission" date="2018-09" db="EMBL/GenBank/DDBJ databases">
        <title>Murine metabolic-syndrome-specific gut microbial biobank.</title>
        <authorList>
            <person name="Liu C."/>
        </authorList>
    </citation>
    <scope>NUCLEOTIDE SEQUENCE [LARGE SCALE GENOMIC DNA]</scope>
    <source>
        <strain evidence="3 4">WYJ21-P61</strain>
    </source>
</reference>
<gene>
    <name evidence="3" type="ORF">D7V89_07950</name>
</gene>
<dbReference type="InterPro" id="IPR022603">
    <property type="entry name" value="DUF3152"/>
</dbReference>
<dbReference type="SUPFAM" id="SSF55486">
    <property type="entry name" value="Metalloproteases ('zincins'), catalytic domain"/>
    <property type="match status" value="1"/>
</dbReference>
<comment type="caution">
    <text evidence="3">The sequence shown here is derived from an EMBL/GenBank/DDBJ whole genome shotgun (WGS) entry which is preliminary data.</text>
</comment>
<evidence type="ECO:0000313" key="3">
    <source>
        <dbReference type="EMBL" id="RKI87262.1"/>
    </source>
</evidence>
<dbReference type="EMBL" id="RAYV01000013">
    <property type="protein sequence ID" value="RKI87262.1"/>
    <property type="molecule type" value="Genomic_DNA"/>
</dbReference>
<dbReference type="Pfam" id="PF11350">
    <property type="entry name" value="DUF3152"/>
    <property type="match status" value="1"/>
</dbReference>
<feature type="region of interest" description="Disordered" evidence="1">
    <location>
        <begin position="68"/>
        <end position="97"/>
    </location>
</feature>
<evidence type="ECO:0000256" key="1">
    <source>
        <dbReference type="SAM" id="MobiDB-lite"/>
    </source>
</evidence>
<feature type="domain" description="DUF3152" evidence="2">
    <location>
        <begin position="144"/>
        <end position="275"/>
    </location>
</feature>
<dbReference type="Proteomes" id="UP000273889">
    <property type="component" value="Unassembled WGS sequence"/>
</dbReference>
<protein>
    <submittedName>
        <fullName evidence="3">DUF3152 domain-containing protein</fullName>
    </submittedName>
</protein>
<organism evidence="3 4">
    <name type="scientific">Bifidobacterium pseudolongum</name>
    <dbReference type="NCBI Taxonomy" id="1694"/>
    <lineage>
        <taxon>Bacteria</taxon>
        <taxon>Bacillati</taxon>
        <taxon>Actinomycetota</taxon>
        <taxon>Actinomycetes</taxon>
        <taxon>Bifidobacteriales</taxon>
        <taxon>Bifidobacteriaceae</taxon>
        <taxon>Bifidobacterium</taxon>
    </lineage>
</organism>
<sequence length="296" mass="32603">MVSTTRSPRRHVRARRRRIYRIRRAVVACACLLLVLGVTLSVRGALRTLNALHEQAAAHTGSGIWSSAMSPYRAPERNASPSPAEQTPTEDERTRKQREEIAALEAPLTDAQRNEIYAKAKQTAQSSGALPTRMTYCIASRGNVGSVDHFANTVYRALNDVRGWPRAGVVFAQGQSGQCDVTITLAEAKELPSFSAGCSEEYSCRVDNDVIINKKRWDGAVQHWFDAGATLAQYRTMVINHEVGHALGHIDNETPCGGDKQPAPLMQEQSMFLKECSPNPWPLDGELWSTFVGSEP</sequence>
<accession>A0AB37NWD7</accession>
<dbReference type="AlphaFoldDB" id="A0AB37NWD7"/>
<evidence type="ECO:0000313" key="4">
    <source>
        <dbReference type="Proteomes" id="UP000273889"/>
    </source>
</evidence>
<evidence type="ECO:0000259" key="2">
    <source>
        <dbReference type="Pfam" id="PF11350"/>
    </source>
</evidence>
<dbReference type="RefSeq" id="WP_120359771.1">
    <property type="nucleotide sequence ID" value="NZ_JBCLSL010000012.1"/>
</dbReference>
<name>A0AB37NWD7_9BIFI</name>